<dbReference type="KEGG" id="ehn:H9Q80_09370"/>
<accession>A0A7G9GTI9</accession>
<reference evidence="2 3" key="1">
    <citation type="submission" date="2020-08" db="EMBL/GenBank/DDBJ databases">
        <authorList>
            <person name="Liu C."/>
            <person name="Sun Q."/>
        </authorList>
    </citation>
    <scope>NUCLEOTIDE SEQUENCE [LARGE SCALE GENOMIC DNA]</scope>
    <source>
        <strain evidence="2 3">NSJ-61</strain>
    </source>
</reference>
<organism evidence="2 3">
    <name type="scientific">[Eubacterium] hominis</name>
    <dbReference type="NCBI Taxonomy" id="2764325"/>
    <lineage>
        <taxon>Bacteria</taxon>
        <taxon>Bacillati</taxon>
        <taxon>Bacillota</taxon>
        <taxon>Erysipelotrichia</taxon>
        <taxon>Erysipelotrichales</taxon>
        <taxon>Erysipelotrichaceae</taxon>
        <taxon>Amedibacillus</taxon>
    </lineage>
</organism>
<feature type="transmembrane region" description="Helical" evidence="1">
    <location>
        <begin position="247"/>
        <end position="271"/>
    </location>
</feature>
<evidence type="ECO:0000313" key="2">
    <source>
        <dbReference type="EMBL" id="QNM14121.1"/>
    </source>
</evidence>
<dbReference type="Proteomes" id="UP000515856">
    <property type="component" value="Chromosome"/>
</dbReference>
<dbReference type="AlphaFoldDB" id="A0A7G9GTI9"/>
<feature type="transmembrane region" description="Helical" evidence="1">
    <location>
        <begin position="194"/>
        <end position="213"/>
    </location>
</feature>
<name>A0A7G9GTI9_9FIRM</name>
<dbReference type="EMBL" id="CP060636">
    <property type="protein sequence ID" value="QNM14121.1"/>
    <property type="molecule type" value="Genomic_DNA"/>
</dbReference>
<proteinExistence type="predicted"/>
<feature type="transmembrane region" description="Helical" evidence="1">
    <location>
        <begin position="382"/>
        <end position="399"/>
    </location>
</feature>
<keyword evidence="1" id="KW-1133">Transmembrane helix</keyword>
<gene>
    <name evidence="2" type="ORF">H9Q80_09370</name>
</gene>
<feature type="transmembrane region" description="Helical" evidence="1">
    <location>
        <begin position="153"/>
        <end position="173"/>
    </location>
</feature>
<evidence type="ECO:0000256" key="1">
    <source>
        <dbReference type="SAM" id="Phobius"/>
    </source>
</evidence>
<protein>
    <recommendedName>
        <fullName evidence="4">ABC-2 family transporter protein</fullName>
    </recommendedName>
</protein>
<sequence length="709" mass="82641">MIYEIRKICKQKLMMILLVLMFFVMLIQSITFHPIHRFTQSNSQEIYEEQLAVYRGKLTEDKKNQFHQEYMKIIDLKTKRDDLYDTIHQKSYELSDASVKEMKQNLEQVNSGLLKMEAYQTLKDEIDYVKENPKEREVIDPIGWKSVIQDDGLSYPLIICLLLINITLFTMEYENEMHSLTISTKKGKKYTFRSKCYAGLLCSFLCILIALFLHDIPYFLHYDFSDIFAPIHSVPAFAHMSLNISCIQILLIIQLMKVIGYLSFSVLIWIISICLKKFISVFSILLSTILLMNFCISLPYIYYVPFSLSFMKATGFFRGNEQIVLNKGSDGEFIVQTYVGGNKLLEIIMAIIWIFVIVYALYKVYQSFCNIHKKIKFKKKVIALFIICLLSGCSNKVSIKDTTRMNINDTFLPYRDGVLFIDQNKIKYINLKNQEIEDFIKDISPQVFEGQKEKMIVQENVVCYMNQQNSSIRQGYDVDCYDIDKHKVKTIYTSRKDYQSEMLFGLIKQYHVGLEDAPRLTGMRGIFIYHNQLYYFDEENHLMNVDINDTKNINVVLSDYSGNGILDGDNFYYISTTLDLKKYDLSERKSTIISKDFVSQVSSYNNTLYFTTLNKKGVFTYHDGKIEHIIKENVRLIAVNDFYIYTQDINGVCVIYDKTTHQQVKTVSISFDVIQGINDIVLTSETVEGVQTIFQYDGLLSHKIKLMSN</sequence>
<feature type="transmembrane region" description="Helical" evidence="1">
    <location>
        <begin position="12"/>
        <end position="32"/>
    </location>
</feature>
<keyword evidence="1" id="KW-0812">Transmembrane</keyword>
<feature type="transmembrane region" description="Helical" evidence="1">
    <location>
        <begin position="278"/>
        <end position="302"/>
    </location>
</feature>
<evidence type="ECO:0000313" key="3">
    <source>
        <dbReference type="Proteomes" id="UP000515856"/>
    </source>
</evidence>
<evidence type="ECO:0008006" key="4">
    <source>
        <dbReference type="Google" id="ProtNLM"/>
    </source>
</evidence>
<feature type="transmembrane region" description="Helical" evidence="1">
    <location>
        <begin position="344"/>
        <end position="362"/>
    </location>
</feature>
<dbReference type="RefSeq" id="WP_117454837.1">
    <property type="nucleotide sequence ID" value="NZ_CP060636.1"/>
</dbReference>
<keyword evidence="1" id="KW-0472">Membrane</keyword>
<keyword evidence="3" id="KW-1185">Reference proteome</keyword>